<dbReference type="GO" id="GO:0022857">
    <property type="term" value="F:transmembrane transporter activity"/>
    <property type="evidence" value="ECO:0007669"/>
    <property type="project" value="InterPro"/>
</dbReference>
<keyword evidence="2" id="KW-1133">Transmembrane helix</keyword>
<dbReference type="PANTHER" id="PTHR23521:SF3">
    <property type="entry name" value="MFS TRANSPORTER"/>
    <property type="match status" value="1"/>
</dbReference>
<dbReference type="CDD" id="cd17477">
    <property type="entry name" value="MFS_YcaD_like"/>
    <property type="match status" value="1"/>
</dbReference>
<protein>
    <submittedName>
        <fullName evidence="3">MFS transporter</fullName>
    </submittedName>
</protein>
<dbReference type="Gene3D" id="1.20.1250.20">
    <property type="entry name" value="MFS general substrate transporter like domains"/>
    <property type="match status" value="2"/>
</dbReference>
<feature type="transmembrane region" description="Helical" evidence="2">
    <location>
        <begin position="94"/>
        <end position="114"/>
    </location>
</feature>
<feature type="transmembrane region" description="Helical" evidence="2">
    <location>
        <begin position="212"/>
        <end position="235"/>
    </location>
</feature>
<evidence type="ECO:0000256" key="1">
    <source>
        <dbReference type="SAM" id="MobiDB-lite"/>
    </source>
</evidence>
<evidence type="ECO:0000256" key="2">
    <source>
        <dbReference type="SAM" id="Phobius"/>
    </source>
</evidence>
<dbReference type="InterPro" id="IPR011701">
    <property type="entry name" value="MFS"/>
</dbReference>
<accession>A0A5Q0H3C9</accession>
<organism evidence="3 4">
    <name type="scientific">Saccharothrix syringae</name>
    <name type="common">Nocardiopsis syringae</name>
    <dbReference type="NCBI Taxonomy" id="103733"/>
    <lineage>
        <taxon>Bacteria</taxon>
        <taxon>Bacillati</taxon>
        <taxon>Actinomycetota</taxon>
        <taxon>Actinomycetes</taxon>
        <taxon>Pseudonocardiales</taxon>
        <taxon>Pseudonocardiaceae</taxon>
        <taxon>Saccharothrix</taxon>
    </lineage>
</organism>
<feature type="transmembrane region" description="Helical" evidence="2">
    <location>
        <begin position="286"/>
        <end position="306"/>
    </location>
</feature>
<gene>
    <name evidence="3" type="ORF">EKG83_28230</name>
</gene>
<feature type="region of interest" description="Disordered" evidence="1">
    <location>
        <begin position="1"/>
        <end position="51"/>
    </location>
</feature>
<dbReference type="InterPro" id="IPR047200">
    <property type="entry name" value="MFS_YcaD-like"/>
</dbReference>
<feature type="transmembrane region" description="Helical" evidence="2">
    <location>
        <begin position="62"/>
        <end position="82"/>
    </location>
</feature>
<feature type="transmembrane region" description="Helical" evidence="2">
    <location>
        <begin position="343"/>
        <end position="363"/>
    </location>
</feature>
<keyword evidence="4" id="KW-1185">Reference proteome</keyword>
<feature type="compositionally biased region" description="Low complexity" evidence="1">
    <location>
        <begin position="34"/>
        <end position="51"/>
    </location>
</feature>
<keyword evidence="2" id="KW-0812">Transmembrane</keyword>
<feature type="transmembrane region" description="Helical" evidence="2">
    <location>
        <begin position="126"/>
        <end position="145"/>
    </location>
</feature>
<dbReference type="OrthoDB" id="9810614at2"/>
<feature type="transmembrane region" description="Helical" evidence="2">
    <location>
        <begin position="407"/>
        <end position="427"/>
    </location>
</feature>
<dbReference type="AlphaFoldDB" id="A0A5Q0H3C9"/>
<reference evidence="4" key="1">
    <citation type="journal article" date="2021" name="Curr. Microbiol.">
        <title>Complete genome of nocamycin-producing strain Saccharothrix syringae NRRL B-16468 reveals the biosynthetic potential for secondary metabolites.</title>
        <authorList>
            <person name="Mo X."/>
            <person name="Yang S."/>
        </authorList>
    </citation>
    <scope>NUCLEOTIDE SEQUENCE [LARGE SCALE GENOMIC DNA]</scope>
    <source>
        <strain evidence="4">ATCC 51364 / DSM 43886 / JCM 6844 / KCTC 9398 / NBRC 14523 / NRRL B-16468 / INA 2240</strain>
    </source>
</reference>
<feature type="transmembrane region" description="Helical" evidence="2">
    <location>
        <begin position="256"/>
        <end position="280"/>
    </location>
</feature>
<dbReference type="InterPro" id="IPR036259">
    <property type="entry name" value="MFS_trans_sf"/>
</dbReference>
<evidence type="ECO:0000313" key="4">
    <source>
        <dbReference type="Proteomes" id="UP000325787"/>
    </source>
</evidence>
<dbReference type="SUPFAM" id="SSF103473">
    <property type="entry name" value="MFS general substrate transporter"/>
    <property type="match status" value="1"/>
</dbReference>
<dbReference type="Pfam" id="PF07690">
    <property type="entry name" value="MFS_1"/>
    <property type="match status" value="1"/>
</dbReference>
<evidence type="ECO:0000313" key="3">
    <source>
        <dbReference type="EMBL" id="QFZ20767.1"/>
    </source>
</evidence>
<dbReference type="EMBL" id="CP034550">
    <property type="protein sequence ID" value="QFZ20767.1"/>
    <property type="molecule type" value="Genomic_DNA"/>
</dbReference>
<dbReference type="GO" id="GO:0005886">
    <property type="term" value="C:plasma membrane"/>
    <property type="evidence" value="ECO:0007669"/>
    <property type="project" value="TreeGrafter"/>
</dbReference>
<name>A0A5Q0H3C9_SACSY</name>
<dbReference type="KEGG" id="ssyi:EKG83_28230"/>
<dbReference type="Proteomes" id="UP000325787">
    <property type="component" value="Chromosome"/>
</dbReference>
<feature type="transmembrane region" description="Helical" evidence="2">
    <location>
        <begin position="375"/>
        <end position="395"/>
    </location>
</feature>
<feature type="transmembrane region" description="Helical" evidence="2">
    <location>
        <begin position="318"/>
        <end position="337"/>
    </location>
</feature>
<proteinExistence type="predicted"/>
<feature type="transmembrane region" description="Helical" evidence="2">
    <location>
        <begin position="151"/>
        <end position="172"/>
    </location>
</feature>
<feature type="transmembrane region" description="Helical" evidence="2">
    <location>
        <begin position="184"/>
        <end position="206"/>
    </location>
</feature>
<dbReference type="PANTHER" id="PTHR23521">
    <property type="entry name" value="TRANSPORTER MFS SUPERFAMILY"/>
    <property type="match status" value="1"/>
</dbReference>
<sequence>MGHRPAPDGAGVPPVRRTRAGRVLPVRGRRPGAGRDAAAARHPPAPGRAAGQSVLSRRWEPVAAICTVAVVGLVTGLTVPLVSLRLSGGGATAALIGTAAALPAVGMLAAVLCLGPLTWRWRVKPLLVVGMTGSAVSTGLLAVTAGVPVLLVLRFAVGVFAGLLLVLGETWINAITAEATRGRWIAVYTSVFTLCQVSGPGLLALFGSTTRWSLLVAVLSHVPGMVLLAVSSCEIDGFKAGKPAASLGFARSAPTIALAVLMFSFFDGAVLALLPLYGIAHGHTEAIAVLMVGAVFAGDALLQVPLGWWADHVDRRRLHLGCAVVVLVLALGMPVLLDVAVLMWPALVVLGGAAGGVYTLGLVRIGQDFTDGELVDANAGATVLWALGSLIGPLIGSAALNLLPPNGLMLALAAVTTLFLTAAIADFRVRARTSR</sequence>
<keyword evidence="2" id="KW-0472">Membrane</keyword>